<dbReference type="GeneID" id="7831693"/>
<sequence>MGIALRFLGRLFFVILFVGAGIQKIQTPEKPALYFGTQYKIFHQWVQTTQVFKQASEVVSPHIQQHIPLIKQYTSPEFLLDHSNLIITYIGYTQLFTSALIILGVPLAGFILYLFTISTIVFIHNPFANPTNFHQEFMNCVINLAIAGIALFIASDIRPKVNITEQAEVKKAQKEKVEASAPKKPSQAASVSKSAEKKRK</sequence>
<proteinExistence type="predicted"/>
<dbReference type="Proteomes" id="UP000009168">
    <property type="component" value="Unassembled WGS sequence"/>
</dbReference>
<name>Q229Q3_TETTS</name>
<gene>
    <name evidence="4" type="ORF">TTHERM_01347920</name>
</gene>
<reference evidence="5" key="1">
    <citation type="journal article" date="2006" name="PLoS Biol.">
        <title>Macronuclear genome sequence of the ciliate Tetrahymena thermophila, a model eukaryote.</title>
        <authorList>
            <person name="Eisen J.A."/>
            <person name="Coyne R.S."/>
            <person name="Wu M."/>
            <person name="Wu D."/>
            <person name="Thiagarajan M."/>
            <person name="Wortman J.R."/>
            <person name="Badger J.H."/>
            <person name="Ren Q."/>
            <person name="Amedeo P."/>
            <person name="Jones K.M."/>
            <person name="Tallon L.J."/>
            <person name="Delcher A.L."/>
            <person name="Salzberg S.L."/>
            <person name="Silva J.C."/>
            <person name="Haas B.J."/>
            <person name="Majoros W.H."/>
            <person name="Farzad M."/>
            <person name="Carlton J.M."/>
            <person name="Smith R.K. Jr."/>
            <person name="Garg J."/>
            <person name="Pearlman R.E."/>
            <person name="Karrer K.M."/>
            <person name="Sun L."/>
            <person name="Manning G."/>
            <person name="Elde N.C."/>
            <person name="Turkewitz A.P."/>
            <person name="Asai D.J."/>
            <person name="Wilkes D.E."/>
            <person name="Wang Y."/>
            <person name="Cai H."/>
            <person name="Collins K."/>
            <person name="Stewart B.A."/>
            <person name="Lee S.R."/>
            <person name="Wilamowska K."/>
            <person name="Weinberg Z."/>
            <person name="Ruzzo W.L."/>
            <person name="Wloga D."/>
            <person name="Gaertig J."/>
            <person name="Frankel J."/>
            <person name="Tsao C.-C."/>
            <person name="Gorovsky M.A."/>
            <person name="Keeling P.J."/>
            <person name="Waller R.F."/>
            <person name="Patron N.J."/>
            <person name="Cherry J.M."/>
            <person name="Stover N.A."/>
            <person name="Krieger C.J."/>
            <person name="del Toro C."/>
            <person name="Ryder H.F."/>
            <person name="Williamson S.C."/>
            <person name="Barbeau R.A."/>
            <person name="Hamilton E.P."/>
            <person name="Orias E."/>
        </authorList>
    </citation>
    <scope>NUCLEOTIDE SEQUENCE [LARGE SCALE GENOMIC DNA]</scope>
    <source>
        <strain evidence="5">SB210</strain>
    </source>
</reference>
<dbReference type="InParanoid" id="Q229Q3"/>
<dbReference type="HOGENOM" id="CLU_1368669_0_0_1"/>
<dbReference type="AlphaFoldDB" id="Q229Q3"/>
<evidence type="ECO:0000256" key="1">
    <source>
        <dbReference type="SAM" id="MobiDB-lite"/>
    </source>
</evidence>
<evidence type="ECO:0000313" key="5">
    <source>
        <dbReference type="Proteomes" id="UP000009168"/>
    </source>
</evidence>
<keyword evidence="2" id="KW-1133">Transmembrane helix</keyword>
<dbReference type="EMBL" id="GG662542">
    <property type="protein sequence ID" value="EAR82019.1"/>
    <property type="molecule type" value="Genomic_DNA"/>
</dbReference>
<evidence type="ECO:0000256" key="3">
    <source>
        <dbReference type="SAM" id="SignalP"/>
    </source>
</evidence>
<organism evidence="4 5">
    <name type="scientific">Tetrahymena thermophila (strain SB210)</name>
    <dbReference type="NCBI Taxonomy" id="312017"/>
    <lineage>
        <taxon>Eukaryota</taxon>
        <taxon>Sar</taxon>
        <taxon>Alveolata</taxon>
        <taxon>Ciliophora</taxon>
        <taxon>Intramacronucleata</taxon>
        <taxon>Oligohymenophorea</taxon>
        <taxon>Hymenostomatida</taxon>
        <taxon>Tetrahymenina</taxon>
        <taxon>Tetrahymenidae</taxon>
        <taxon>Tetrahymena</taxon>
    </lineage>
</organism>
<keyword evidence="5" id="KW-1185">Reference proteome</keyword>
<feature type="chain" id="PRO_5004200484" evidence="3">
    <location>
        <begin position="28"/>
        <end position="200"/>
    </location>
</feature>
<dbReference type="OrthoDB" id="310047at2759"/>
<feature type="transmembrane region" description="Helical" evidence="2">
    <location>
        <begin position="136"/>
        <end position="154"/>
    </location>
</feature>
<feature type="compositionally biased region" description="Low complexity" evidence="1">
    <location>
        <begin position="179"/>
        <end position="193"/>
    </location>
</feature>
<protein>
    <submittedName>
        <fullName evidence="4">DoxX family protein</fullName>
    </submittedName>
</protein>
<dbReference type="KEGG" id="tet:TTHERM_01347920"/>
<dbReference type="RefSeq" id="XP_001029682.1">
    <property type="nucleotide sequence ID" value="XM_001029682.3"/>
</dbReference>
<evidence type="ECO:0000256" key="2">
    <source>
        <dbReference type="SAM" id="Phobius"/>
    </source>
</evidence>
<feature type="region of interest" description="Disordered" evidence="1">
    <location>
        <begin position="173"/>
        <end position="200"/>
    </location>
</feature>
<feature type="signal peptide" evidence="3">
    <location>
        <begin position="1"/>
        <end position="27"/>
    </location>
</feature>
<keyword evidence="2" id="KW-0812">Transmembrane</keyword>
<dbReference type="eggNOG" id="ENOG502SZNP">
    <property type="taxonomic scope" value="Eukaryota"/>
</dbReference>
<dbReference type="OMA" id="HYVNIRY"/>
<keyword evidence="3" id="KW-0732">Signal</keyword>
<keyword evidence="2" id="KW-0472">Membrane</keyword>
<accession>Q229Q3</accession>
<evidence type="ECO:0000313" key="4">
    <source>
        <dbReference type="EMBL" id="EAR82019.1"/>
    </source>
</evidence>
<feature type="transmembrane region" description="Helical" evidence="2">
    <location>
        <begin position="99"/>
        <end position="124"/>
    </location>
</feature>